<proteinExistence type="inferred from homology"/>
<comment type="similarity">
    <text evidence="2">Belongs to the bacterial sugar transferase family.</text>
</comment>
<protein>
    <submittedName>
        <fullName evidence="11">Sugar transferase</fullName>
        <ecNumber evidence="11">2.7.8.-</ecNumber>
    </submittedName>
</protein>
<dbReference type="EC" id="2.7.8.-" evidence="11"/>
<feature type="transmembrane region" description="Helical" evidence="9">
    <location>
        <begin position="21"/>
        <end position="47"/>
    </location>
</feature>
<keyword evidence="6 9" id="KW-1133">Transmembrane helix</keyword>
<name>A0ABV3L7V5_9RHOB</name>
<evidence type="ECO:0000256" key="6">
    <source>
        <dbReference type="ARBA" id="ARBA00022989"/>
    </source>
</evidence>
<evidence type="ECO:0000256" key="5">
    <source>
        <dbReference type="ARBA" id="ARBA00022692"/>
    </source>
</evidence>
<keyword evidence="3" id="KW-1003">Cell membrane</keyword>
<dbReference type="RefSeq" id="WP_366192905.1">
    <property type="nucleotide sequence ID" value="NZ_JBFBVU010000010.1"/>
</dbReference>
<evidence type="ECO:0000256" key="9">
    <source>
        <dbReference type="SAM" id="Phobius"/>
    </source>
</evidence>
<evidence type="ECO:0000313" key="11">
    <source>
        <dbReference type="EMBL" id="MEV8467130.1"/>
    </source>
</evidence>
<evidence type="ECO:0000313" key="12">
    <source>
        <dbReference type="Proteomes" id="UP001553161"/>
    </source>
</evidence>
<reference evidence="11 12" key="1">
    <citation type="submission" date="2024-07" db="EMBL/GenBank/DDBJ databases">
        <authorList>
            <person name="Kang M."/>
        </authorList>
    </citation>
    <scope>NUCLEOTIDE SEQUENCE [LARGE SCALE GENOMIC DNA]</scope>
    <source>
        <strain evidence="11 12">DFM31</strain>
    </source>
</reference>
<evidence type="ECO:0000256" key="4">
    <source>
        <dbReference type="ARBA" id="ARBA00022679"/>
    </source>
</evidence>
<dbReference type="EMBL" id="JBFBVU010000010">
    <property type="protein sequence ID" value="MEV8467130.1"/>
    <property type="molecule type" value="Genomic_DNA"/>
</dbReference>
<evidence type="ECO:0000259" key="10">
    <source>
        <dbReference type="Pfam" id="PF02397"/>
    </source>
</evidence>
<keyword evidence="5 9" id="KW-0812">Transmembrane</keyword>
<accession>A0ABV3L7V5</accession>
<dbReference type="Pfam" id="PF02397">
    <property type="entry name" value="Bac_transf"/>
    <property type="match status" value="1"/>
</dbReference>
<keyword evidence="7 9" id="KW-0472">Membrane</keyword>
<feature type="domain" description="Bacterial sugar transferase" evidence="10">
    <location>
        <begin position="20"/>
        <end position="208"/>
    </location>
</feature>
<evidence type="ECO:0000256" key="2">
    <source>
        <dbReference type="ARBA" id="ARBA00006464"/>
    </source>
</evidence>
<comment type="subcellular location">
    <subcellularLocation>
        <location evidence="1">Cell membrane</location>
    </subcellularLocation>
</comment>
<comment type="caution">
    <text evidence="11">The sequence shown here is derived from an EMBL/GenBank/DDBJ whole genome shotgun (WGS) entry which is preliminary data.</text>
</comment>
<evidence type="ECO:0000256" key="1">
    <source>
        <dbReference type="ARBA" id="ARBA00004236"/>
    </source>
</evidence>
<dbReference type="GO" id="GO:0016740">
    <property type="term" value="F:transferase activity"/>
    <property type="evidence" value="ECO:0007669"/>
    <property type="project" value="UniProtKB-KW"/>
</dbReference>
<dbReference type="PANTHER" id="PTHR30576">
    <property type="entry name" value="COLANIC BIOSYNTHESIS UDP-GLUCOSE LIPID CARRIER TRANSFERASE"/>
    <property type="match status" value="1"/>
</dbReference>
<dbReference type="Proteomes" id="UP001553161">
    <property type="component" value="Unassembled WGS sequence"/>
</dbReference>
<keyword evidence="4 11" id="KW-0808">Transferase</keyword>
<keyword evidence="8" id="KW-0270">Exopolysaccharide synthesis</keyword>
<gene>
    <name evidence="11" type="ORF">AB0T83_10095</name>
</gene>
<sequence length="213" mass="24147">MIKGIVDYTPRKSLYRSVFKRVFDILFVLAASIVAVPVTVLLALMIMSDGGSPFFVQRRVGKDGKIFNMVKLRSMVVDADRKLAAFLSQNEEARDEWNRNQKLKSDPRITFVGRIIRKTSLDELPQFWNVLLGDMSVVGPRPMLPSQRDLYPGQAYYALKPGVTGLWQVGDRNNTSFAARARYDADYYRIVSLKTDICVVLKTVRVVLRGTGH</sequence>
<evidence type="ECO:0000256" key="8">
    <source>
        <dbReference type="ARBA" id="ARBA00023169"/>
    </source>
</evidence>
<keyword evidence="12" id="KW-1185">Reference proteome</keyword>
<evidence type="ECO:0000256" key="3">
    <source>
        <dbReference type="ARBA" id="ARBA00022475"/>
    </source>
</evidence>
<evidence type="ECO:0000256" key="7">
    <source>
        <dbReference type="ARBA" id="ARBA00023136"/>
    </source>
</evidence>
<organism evidence="11 12">
    <name type="scientific">Meridianimarinicoccus marinus</name>
    <dbReference type="NCBI Taxonomy" id="3231483"/>
    <lineage>
        <taxon>Bacteria</taxon>
        <taxon>Pseudomonadati</taxon>
        <taxon>Pseudomonadota</taxon>
        <taxon>Alphaproteobacteria</taxon>
        <taxon>Rhodobacterales</taxon>
        <taxon>Paracoccaceae</taxon>
        <taxon>Meridianimarinicoccus</taxon>
    </lineage>
</organism>
<dbReference type="InterPro" id="IPR003362">
    <property type="entry name" value="Bact_transf"/>
</dbReference>
<dbReference type="PANTHER" id="PTHR30576:SF4">
    <property type="entry name" value="UNDECAPRENYL-PHOSPHATE GALACTOSE PHOSPHOTRANSFERASE"/>
    <property type="match status" value="1"/>
</dbReference>